<protein>
    <recommendedName>
        <fullName evidence="2">ribonuclease H</fullName>
        <ecNumber evidence="2">3.1.26.4</ecNumber>
    </recommendedName>
</protein>
<keyword evidence="7" id="KW-0378">Hydrolase</keyword>
<dbReference type="InterPro" id="IPR000477">
    <property type="entry name" value="RT_dom"/>
</dbReference>
<evidence type="ECO:0000259" key="10">
    <source>
        <dbReference type="PROSITE" id="PS50994"/>
    </source>
</evidence>
<dbReference type="InterPro" id="IPR041373">
    <property type="entry name" value="RT_RNaseH"/>
</dbReference>
<proteinExistence type="inferred from homology"/>
<comment type="caution">
    <text evidence="11">The sequence shown here is derived from an EMBL/GenBank/DDBJ whole genome shotgun (WGS) entry which is preliminary data.</text>
</comment>
<keyword evidence="6" id="KW-0255">Endonuclease</keyword>
<evidence type="ECO:0000259" key="9">
    <source>
        <dbReference type="PROSITE" id="PS50878"/>
    </source>
</evidence>
<feature type="domain" description="Integrase catalytic" evidence="10">
    <location>
        <begin position="14"/>
        <end position="172"/>
    </location>
</feature>
<dbReference type="InterPro" id="IPR050951">
    <property type="entry name" value="Retrovirus_Pol_polyprotein"/>
</dbReference>
<dbReference type="PROSITE" id="PS50878">
    <property type="entry name" value="RT_POL"/>
    <property type="match status" value="1"/>
</dbReference>
<keyword evidence="12" id="KW-1185">Reference proteome</keyword>
<dbReference type="Proteomes" id="UP001558613">
    <property type="component" value="Unassembled WGS sequence"/>
</dbReference>
<dbReference type="PANTHER" id="PTHR37984:SF5">
    <property type="entry name" value="PROTEIN NYNRIN-LIKE"/>
    <property type="match status" value="1"/>
</dbReference>
<reference evidence="11 12" key="1">
    <citation type="submission" date="2023-09" db="EMBL/GenBank/DDBJ databases">
        <authorList>
            <person name="Wang M."/>
        </authorList>
    </citation>
    <scope>NUCLEOTIDE SEQUENCE [LARGE SCALE GENOMIC DNA]</scope>
    <source>
        <strain evidence="11">GT-2023</strain>
        <tissue evidence="11">Liver</tissue>
    </source>
</reference>
<keyword evidence="5" id="KW-0540">Nuclease</keyword>
<dbReference type="EC" id="3.1.26.4" evidence="2"/>
<sequence>MRTPSRAPLQSLPVINTPFERLGMDIIGPVERSQAGNRFMLVITDYATRYPEVFPMKSIKAKYVATCLIQLFSRVGFPCQILTDQGTNFMSTLLKQVYKLLGIESLRTTPFHPQTDGLTERFNQTFKQMLRKFIKGSGKDWDQWLPYLLFAYREVPQASTGFSPFELLYGRDVRGPLTLLREIWEGNPGGGDGVNVISYVLQMRERLEAMTKLAQAHMAEAQRHQKSWYDRSAGERSFSPGQKVLVMLPSHESKLLAKWQGPFEIKRKLGPTTYEIATPNLGRCTKVLHINLLKEWIPCSEKSQVLMVQQVAEEEELEEQYLPQPITASVDLDHLPKDRQAQVRALCHPNIFSEYPGATTLIEHEIVLKSDASVKRMSYRIPERLQESLRKEIDLMLTLRIIEPSKSEWCHPVVLVPKKDGTLRFCIDFRYLNSVSKFDSYPTPRISDLIDRVGQSEYLTTIDLAKGYWQIPLTSQSRELTAFRTPWGLFHFRVLPFGLHGAPATFQRLIDQILNGLSFAAAYLDDIVIYSDTWEQHLQHLQEVLGRLQQAGLTINPLKCAVARTEIEYLGYIIGKGVVRPQMKKVQVIQQCPLPQTRKELRSFLGMAGFYNRFIPNFSGRAAALTDMVGLRSPNRLQWTEQAKIAFWDVQNALSQDPVLHNPDFNQQFIVQTDASERGIGAVLLQGPPSERRLVACISRKLFSREVRYSTIEKECLAVKWALDSLKYYLLGREFIVETDHKALQWLERMKDTNSRITRWYLAMQPFRFVVQYVPGKANATADFLSRYVSEAPEGGGSVMASDLATQQIR</sequence>
<dbReference type="Pfam" id="PF17917">
    <property type="entry name" value="RT_RNaseH"/>
    <property type="match status" value="1"/>
</dbReference>
<evidence type="ECO:0000256" key="5">
    <source>
        <dbReference type="ARBA" id="ARBA00022722"/>
    </source>
</evidence>
<dbReference type="InterPro" id="IPR043502">
    <property type="entry name" value="DNA/RNA_pol_sf"/>
</dbReference>
<evidence type="ECO:0000313" key="12">
    <source>
        <dbReference type="Proteomes" id="UP001558613"/>
    </source>
</evidence>
<evidence type="ECO:0000256" key="3">
    <source>
        <dbReference type="ARBA" id="ARBA00022679"/>
    </source>
</evidence>
<dbReference type="Gene3D" id="3.10.10.10">
    <property type="entry name" value="HIV Type 1 Reverse Transcriptase, subunit A, domain 1"/>
    <property type="match status" value="1"/>
</dbReference>
<dbReference type="EMBL" id="JAYMGO010000003">
    <property type="protein sequence ID" value="KAL1279288.1"/>
    <property type="molecule type" value="Genomic_DNA"/>
</dbReference>
<accession>A0ABR3NQJ8</accession>
<dbReference type="CDD" id="cd09274">
    <property type="entry name" value="RNase_HI_RT_Ty3"/>
    <property type="match status" value="1"/>
</dbReference>
<dbReference type="InterPro" id="IPR036397">
    <property type="entry name" value="RNaseH_sf"/>
</dbReference>
<evidence type="ECO:0000256" key="7">
    <source>
        <dbReference type="ARBA" id="ARBA00022801"/>
    </source>
</evidence>
<dbReference type="Pfam" id="PF22938">
    <property type="entry name" value="Integrase_p58_C"/>
    <property type="match status" value="1"/>
</dbReference>
<dbReference type="Gene3D" id="3.30.70.270">
    <property type="match status" value="2"/>
</dbReference>
<dbReference type="InterPro" id="IPR054465">
    <property type="entry name" value="Integrase_p58-like_C"/>
</dbReference>
<dbReference type="Gene3D" id="3.30.420.10">
    <property type="entry name" value="Ribonuclease H-like superfamily/Ribonuclease H"/>
    <property type="match status" value="1"/>
</dbReference>
<dbReference type="InterPro" id="IPR001584">
    <property type="entry name" value="Integrase_cat-core"/>
</dbReference>
<dbReference type="Pfam" id="PF00665">
    <property type="entry name" value="rve"/>
    <property type="match status" value="1"/>
</dbReference>
<evidence type="ECO:0000313" key="11">
    <source>
        <dbReference type="EMBL" id="KAL1279288.1"/>
    </source>
</evidence>
<dbReference type="Pfam" id="PF00078">
    <property type="entry name" value="RVT_1"/>
    <property type="match status" value="1"/>
</dbReference>
<keyword evidence="4" id="KW-0548">Nucleotidyltransferase</keyword>
<evidence type="ECO:0000256" key="1">
    <source>
        <dbReference type="ARBA" id="ARBA00010879"/>
    </source>
</evidence>
<dbReference type="SUPFAM" id="SSF53098">
    <property type="entry name" value="Ribonuclease H-like"/>
    <property type="match status" value="1"/>
</dbReference>
<keyword evidence="3" id="KW-0808">Transferase</keyword>
<evidence type="ECO:0000256" key="8">
    <source>
        <dbReference type="ARBA" id="ARBA00022918"/>
    </source>
</evidence>
<gene>
    <name evidence="11" type="ORF">QQF64_025961</name>
</gene>
<comment type="similarity">
    <text evidence="1">Belongs to the beta type-B retroviral polymerase family. HERV class-II K(HML-2) pol subfamily.</text>
</comment>
<evidence type="ECO:0000256" key="4">
    <source>
        <dbReference type="ARBA" id="ARBA00022695"/>
    </source>
</evidence>
<keyword evidence="8" id="KW-0695">RNA-directed DNA polymerase</keyword>
<feature type="domain" description="Reverse transcriptase" evidence="9">
    <location>
        <begin position="397"/>
        <end position="574"/>
    </location>
</feature>
<dbReference type="PROSITE" id="PS50994">
    <property type="entry name" value="INTEGRASE"/>
    <property type="match status" value="1"/>
</dbReference>
<dbReference type="SUPFAM" id="SSF56672">
    <property type="entry name" value="DNA/RNA polymerases"/>
    <property type="match status" value="1"/>
</dbReference>
<dbReference type="InterPro" id="IPR012337">
    <property type="entry name" value="RNaseH-like_sf"/>
</dbReference>
<evidence type="ECO:0000256" key="6">
    <source>
        <dbReference type="ARBA" id="ARBA00022759"/>
    </source>
</evidence>
<dbReference type="PANTHER" id="PTHR37984">
    <property type="entry name" value="PROTEIN CBG26694"/>
    <property type="match status" value="1"/>
</dbReference>
<evidence type="ECO:0000256" key="2">
    <source>
        <dbReference type="ARBA" id="ARBA00012180"/>
    </source>
</evidence>
<organism evidence="11 12">
    <name type="scientific">Cirrhinus molitorella</name>
    <name type="common">mud carp</name>
    <dbReference type="NCBI Taxonomy" id="172907"/>
    <lineage>
        <taxon>Eukaryota</taxon>
        <taxon>Metazoa</taxon>
        <taxon>Chordata</taxon>
        <taxon>Craniata</taxon>
        <taxon>Vertebrata</taxon>
        <taxon>Euteleostomi</taxon>
        <taxon>Actinopterygii</taxon>
        <taxon>Neopterygii</taxon>
        <taxon>Teleostei</taxon>
        <taxon>Ostariophysi</taxon>
        <taxon>Cypriniformes</taxon>
        <taxon>Cyprinidae</taxon>
        <taxon>Labeoninae</taxon>
        <taxon>Labeonini</taxon>
        <taxon>Cirrhinus</taxon>
    </lineage>
</organism>
<dbReference type="CDD" id="cd01647">
    <property type="entry name" value="RT_LTR"/>
    <property type="match status" value="1"/>
</dbReference>
<name>A0ABR3NQJ8_9TELE</name>
<dbReference type="InterPro" id="IPR043128">
    <property type="entry name" value="Rev_trsase/Diguanyl_cyclase"/>
</dbReference>